<evidence type="ECO:0000313" key="3">
    <source>
        <dbReference type="Proteomes" id="UP001595607"/>
    </source>
</evidence>
<reference evidence="3" key="1">
    <citation type="journal article" date="2019" name="Int. J. Syst. Evol. Microbiol.">
        <title>The Global Catalogue of Microorganisms (GCM) 10K type strain sequencing project: providing services to taxonomists for standard genome sequencing and annotation.</title>
        <authorList>
            <consortium name="The Broad Institute Genomics Platform"/>
            <consortium name="The Broad Institute Genome Sequencing Center for Infectious Disease"/>
            <person name="Wu L."/>
            <person name="Ma J."/>
        </authorList>
    </citation>
    <scope>NUCLEOTIDE SEQUENCE [LARGE SCALE GENOMIC DNA]</scope>
    <source>
        <strain evidence="3">KCTC 22245</strain>
    </source>
</reference>
<proteinExistence type="predicted"/>
<organism evidence="2 3">
    <name type="scientific">Parvularcula lutaonensis</name>
    <dbReference type="NCBI Taxonomy" id="491923"/>
    <lineage>
        <taxon>Bacteria</taxon>
        <taxon>Pseudomonadati</taxon>
        <taxon>Pseudomonadota</taxon>
        <taxon>Alphaproteobacteria</taxon>
        <taxon>Parvularculales</taxon>
        <taxon>Parvularculaceae</taxon>
        <taxon>Parvularcula</taxon>
    </lineage>
</organism>
<dbReference type="Proteomes" id="UP001595607">
    <property type="component" value="Unassembled WGS sequence"/>
</dbReference>
<evidence type="ECO:0000313" key="2">
    <source>
        <dbReference type="EMBL" id="MFC3302656.1"/>
    </source>
</evidence>
<evidence type="ECO:0000256" key="1">
    <source>
        <dbReference type="SAM" id="MobiDB-lite"/>
    </source>
</evidence>
<name>A0ABV7MB37_9PROT</name>
<dbReference type="EMBL" id="JBHRVA010000002">
    <property type="protein sequence ID" value="MFC3302656.1"/>
    <property type="molecule type" value="Genomic_DNA"/>
</dbReference>
<protein>
    <submittedName>
        <fullName evidence="2">Uncharacterized protein</fullName>
    </submittedName>
</protein>
<sequence>MAQTLGDSAAPWRSSFSTGQNSTDQGNSSGKNTENNGKSGKIFHEGHGSPLFCSPPVRIFPATRQRLFSEVVGVSRHETTGEAPRTQCSQCVPHREKILASYPQRRIATPEIIVSVHGSP</sequence>
<keyword evidence="3" id="KW-1185">Reference proteome</keyword>
<feature type="compositionally biased region" description="Polar residues" evidence="1">
    <location>
        <begin position="14"/>
        <end position="38"/>
    </location>
</feature>
<gene>
    <name evidence="2" type="ORF">ACFONP_07915</name>
</gene>
<accession>A0ABV7MB37</accession>
<comment type="caution">
    <text evidence="2">The sequence shown here is derived from an EMBL/GenBank/DDBJ whole genome shotgun (WGS) entry which is preliminary data.</text>
</comment>
<feature type="region of interest" description="Disordered" evidence="1">
    <location>
        <begin position="1"/>
        <end position="47"/>
    </location>
</feature>
<dbReference type="RefSeq" id="WP_189571152.1">
    <property type="nucleotide sequence ID" value="NZ_BMXU01000001.1"/>
</dbReference>